<organism evidence="10 11">
    <name type="scientific">Paramecium primaurelia</name>
    <dbReference type="NCBI Taxonomy" id="5886"/>
    <lineage>
        <taxon>Eukaryota</taxon>
        <taxon>Sar</taxon>
        <taxon>Alveolata</taxon>
        <taxon>Ciliophora</taxon>
        <taxon>Intramacronucleata</taxon>
        <taxon>Oligohymenophorea</taxon>
        <taxon>Peniculida</taxon>
        <taxon>Parameciidae</taxon>
        <taxon>Paramecium</taxon>
    </lineage>
</organism>
<feature type="transmembrane region" description="Helical" evidence="9">
    <location>
        <begin position="331"/>
        <end position="351"/>
    </location>
</feature>
<keyword evidence="7 9" id="KW-0472">Membrane</keyword>
<dbReference type="InterPro" id="IPR007594">
    <property type="entry name" value="RFT1"/>
</dbReference>
<evidence type="ECO:0000256" key="6">
    <source>
        <dbReference type="ARBA" id="ARBA00022989"/>
    </source>
</evidence>
<sequence>MINKAGKQLTWLFALKILSRLFDLTLNILVLRDLEPGIYGLTTNLDLLTNITLFYLKIVLKQTYSRLKDPNQEQTQSAVNLMYFGLFITICIAPITVLIMSYNQSISFAKTAFLYGISAVIDGASEPYAVQWVIQLKLNVVAKAEGLAVFMKTIVLYVLLGKYTREFFQIETIIGFGIAQVIYSIFIFAYIFSLSNQTKFKQINKEGIYVVAEMKSIGYQFTLMAFMKFLLQELEKIVMVIYNNPIISGEYTLISHIGSIIPRFIYVNIEQIAYNLFPKINQDEQTQLLQKYLKFLNLVGISIISAGIPCASAFLQIYGSQWTSDSCTLAMQFYCIYIWIMGINGITESYVNSTIATKDMWWYRYLLIAQTIIYSLSLIIMVQLGSSGIIISNILSMSVRIFVSFIIIHKSGIQIQWKSIMPKFMILYLLGFFLQYLIQGFKLLILTALYYGILGLINIRTVINVIKSN</sequence>
<evidence type="ECO:0000256" key="8">
    <source>
        <dbReference type="ARBA" id="ARBA00045912"/>
    </source>
</evidence>
<feature type="transmembrane region" description="Helical" evidence="9">
    <location>
        <begin position="363"/>
        <end position="382"/>
    </location>
</feature>
<evidence type="ECO:0000256" key="7">
    <source>
        <dbReference type="ARBA" id="ARBA00023136"/>
    </source>
</evidence>
<dbReference type="AlphaFoldDB" id="A0A8S1QGG8"/>
<reference evidence="10" key="1">
    <citation type="submission" date="2021-01" db="EMBL/GenBank/DDBJ databases">
        <authorList>
            <consortium name="Genoscope - CEA"/>
            <person name="William W."/>
        </authorList>
    </citation>
    <scope>NUCLEOTIDE SEQUENCE</scope>
</reference>
<keyword evidence="6 9" id="KW-1133">Transmembrane helix</keyword>
<protein>
    <recommendedName>
        <fullName evidence="9">Protein RFT1 homolog</fullName>
    </recommendedName>
</protein>
<keyword evidence="5" id="KW-0256">Endoplasmic reticulum</keyword>
<proteinExistence type="inferred from homology"/>
<feature type="transmembrane region" description="Helical" evidence="9">
    <location>
        <begin position="172"/>
        <end position="192"/>
    </location>
</feature>
<feature type="transmembrane region" description="Helical" evidence="9">
    <location>
        <begin position="81"/>
        <end position="100"/>
    </location>
</feature>
<feature type="transmembrane region" description="Helical" evidence="9">
    <location>
        <begin position="12"/>
        <end position="31"/>
    </location>
</feature>
<comment type="pathway">
    <text evidence="2">Protein modification; protein glycosylation.</text>
</comment>
<feature type="transmembrane region" description="Helical" evidence="9">
    <location>
        <begin position="444"/>
        <end position="463"/>
    </location>
</feature>
<evidence type="ECO:0000256" key="3">
    <source>
        <dbReference type="ARBA" id="ARBA00010288"/>
    </source>
</evidence>
<evidence type="ECO:0000256" key="9">
    <source>
        <dbReference type="RuleBase" id="RU365067"/>
    </source>
</evidence>
<dbReference type="GO" id="GO:0005789">
    <property type="term" value="C:endoplasmic reticulum membrane"/>
    <property type="evidence" value="ECO:0007669"/>
    <property type="project" value="UniProtKB-SubCell"/>
</dbReference>
<dbReference type="GO" id="GO:0034203">
    <property type="term" value="P:glycolipid translocation"/>
    <property type="evidence" value="ECO:0007669"/>
    <property type="project" value="TreeGrafter"/>
</dbReference>
<feature type="transmembrane region" description="Helical" evidence="9">
    <location>
        <begin position="295"/>
        <end position="319"/>
    </location>
</feature>
<name>A0A8S1QGG8_PARPR</name>
<keyword evidence="4 9" id="KW-0812">Transmembrane</keyword>
<dbReference type="EMBL" id="CAJJDM010000164">
    <property type="protein sequence ID" value="CAD8114386.1"/>
    <property type="molecule type" value="Genomic_DNA"/>
</dbReference>
<dbReference type="Proteomes" id="UP000688137">
    <property type="component" value="Unassembled WGS sequence"/>
</dbReference>
<evidence type="ECO:0000313" key="11">
    <source>
        <dbReference type="Proteomes" id="UP000688137"/>
    </source>
</evidence>
<comment type="subcellular location">
    <subcellularLocation>
        <location evidence="1 9">Endoplasmic reticulum membrane</location>
        <topology evidence="1 9">Multi-pass membrane protein</topology>
    </subcellularLocation>
</comment>
<evidence type="ECO:0000256" key="4">
    <source>
        <dbReference type="ARBA" id="ARBA00022692"/>
    </source>
</evidence>
<comment type="function">
    <text evidence="8 9">Intramembrane glycolipid transporter that operates in the biosynthetic pathway of dolichol-linked oligosaccharides, the glycan precursors employed in protein asparagine (N)-glycosylation. The sequential addition of sugars to dolichol pyrophosphate produces dolichol-linked oligosaccharides containing fourteen sugars, including two GlcNAcs, nine mannoses and three glucoses. Once assembled, the oligosaccharide is transferred from the lipid to nascent proteins by oligosaccharyltransferases. The assembly of dolichol-linked oligosaccharides begins on the cytosolic side of the endoplasmic reticulum membrane and finishes in its lumen. RFT1 could mediate the translocation of the cytosolically oriented intermediate DolPP-GlcNAc2Man5, produced by ALG11, into the ER lumen where dolichol-linked oligosaccharides assembly continues. However, the intramembrane lipid transporter activity could not be confirmed in vitro.</text>
</comment>
<feature type="transmembrane region" description="Helical" evidence="9">
    <location>
        <begin position="388"/>
        <end position="408"/>
    </location>
</feature>
<evidence type="ECO:0000256" key="2">
    <source>
        <dbReference type="ARBA" id="ARBA00004922"/>
    </source>
</evidence>
<evidence type="ECO:0000313" key="10">
    <source>
        <dbReference type="EMBL" id="CAD8114386.1"/>
    </source>
</evidence>
<dbReference type="GO" id="GO:0006488">
    <property type="term" value="P:dolichol-linked oligosaccharide biosynthetic process"/>
    <property type="evidence" value="ECO:0007669"/>
    <property type="project" value="InterPro"/>
</dbReference>
<evidence type="ECO:0000256" key="5">
    <source>
        <dbReference type="ARBA" id="ARBA00022824"/>
    </source>
</evidence>
<dbReference type="PANTHER" id="PTHR13117:SF5">
    <property type="entry name" value="PROTEIN RFT1 HOMOLOG"/>
    <property type="match status" value="1"/>
</dbReference>
<dbReference type="OMA" id="WPGKLFG"/>
<dbReference type="Pfam" id="PF04506">
    <property type="entry name" value="Rft-1"/>
    <property type="match status" value="1"/>
</dbReference>
<keyword evidence="11" id="KW-1185">Reference proteome</keyword>
<comment type="similarity">
    <text evidence="3 9">Belongs to the RFT1 family.</text>
</comment>
<feature type="transmembrane region" description="Helical" evidence="9">
    <location>
        <begin position="420"/>
        <end position="438"/>
    </location>
</feature>
<accession>A0A8S1QGG8</accession>
<evidence type="ECO:0000256" key="1">
    <source>
        <dbReference type="ARBA" id="ARBA00004477"/>
    </source>
</evidence>
<dbReference type="PANTHER" id="PTHR13117">
    <property type="entry name" value="ENDOPLASMIC RETICULUM MULTISPAN TRANSMEMBRANE PROTEIN-RELATED"/>
    <property type="match status" value="1"/>
</dbReference>
<gene>
    <name evidence="10" type="ORF">PPRIM_AZ9-3.1.T1590089</name>
</gene>
<feature type="transmembrane region" description="Helical" evidence="9">
    <location>
        <begin position="37"/>
        <end position="60"/>
    </location>
</feature>
<comment type="caution">
    <text evidence="10">The sequence shown here is derived from an EMBL/GenBank/DDBJ whole genome shotgun (WGS) entry which is preliminary data.</text>
</comment>